<name>A0ABM9L9X4_9MYCO</name>
<dbReference type="Gene3D" id="3.40.50.300">
    <property type="entry name" value="P-loop containing nucleotide triphosphate hydrolases"/>
    <property type="match status" value="2"/>
</dbReference>
<evidence type="ECO:0000259" key="2">
    <source>
        <dbReference type="Pfam" id="PF13514"/>
    </source>
</evidence>
<dbReference type="SUPFAM" id="SSF52540">
    <property type="entry name" value="P-loop containing nucleoside triphosphate hydrolases"/>
    <property type="match status" value="1"/>
</dbReference>
<dbReference type="PANTHER" id="PTHR41259:SF1">
    <property type="entry name" value="DOUBLE-STRAND BREAK REPAIR RAD50 ATPASE, PUTATIVE-RELATED"/>
    <property type="match status" value="1"/>
</dbReference>
<evidence type="ECO:0000313" key="3">
    <source>
        <dbReference type="EMBL" id="CAJ1495420.1"/>
    </source>
</evidence>
<proteinExistence type="predicted"/>
<feature type="coiled-coil region" evidence="1">
    <location>
        <begin position="199"/>
        <end position="226"/>
    </location>
</feature>
<dbReference type="Proteomes" id="UP001190336">
    <property type="component" value="Chromosome"/>
</dbReference>
<evidence type="ECO:0000313" key="4">
    <source>
        <dbReference type="Proteomes" id="UP001190336"/>
    </source>
</evidence>
<keyword evidence="1" id="KW-0175">Coiled coil</keyword>
<feature type="coiled-coil region" evidence="1">
    <location>
        <begin position="369"/>
        <end position="403"/>
    </location>
</feature>
<dbReference type="RefSeq" id="WP_308476135.1">
    <property type="nucleotide sequence ID" value="NZ_OY726394.1"/>
</dbReference>
<keyword evidence="4" id="KW-1185">Reference proteome</keyword>
<dbReference type="EMBL" id="OY726394">
    <property type="protein sequence ID" value="CAJ1495420.1"/>
    <property type="molecule type" value="Genomic_DNA"/>
</dbReference>
<dbReference type="Pfam" id="PF13514">
    <property type="entry name" value="AAA_27"/>
    <property type="match status" value="1"/>
</dbReference>
<dbReference type="InterPro" id="IPR027417">
    <property type="entry name" value="P-loop_NTPase"/>
</dbReference>
<dbReference type="InterPro" id="IPR038734">
    <property type="entry name" value="YhaN_AAA"/>
</dbReference>
<reference evidence="3 4" key="1">
    <citation type="submission" date="2023-08" db="EMBL/GenBank/DDBJ databases">
        <authorList>
            <person name="Folkvardsen B D."/>
            <person name="Norman A."/>
        </authorList>
    </citation>
    <scope>NUCLEOTIDE SEQUENCE [LARGE SCALE GENOMIC DNA]</scope>
    <source>
        <strain evidence="3 4">Mu0083</strain>
    </source>
</reference>
<protein>
    <submittedName>
        <fullName evidence="3">AAA family ATPase</fullName>
    </submittedName>
</protein>
<feature type="domain" description="YhaN AAA" evidence="2">
    <location>
        <begin position="1"/>
        <end position="188"/>
    </location>
</feature>
<feature type="coiled-coil region" evidence="1">
    <location>
        <begin position="829"/>
        <end position="872"/>
    </location>
</feature>
<evidence type="ECO:0000256" key="1">
    <source>
        <dbReference type="SAM" id="Coils"/>
    </source>
</evidence>
<dbReference type="PANTHER" id="PTHR41259">
    <property type="entry name" value="DOUBLE-STRAND BREAK REPAIR RAD50 ATPASE, PUTATIVE-RELATED"/>
    <property type="match status" value="1"/>
</dbReference>
<accession>A0ABM9L9X4</accession>
<sequence length="1060" mass="114978">MRITRLTLAAYGRCRDVTVDIGDGVTVVLGANEAGKSTSLDALSDFLWGIPARTSRAAECPRAQLRIDAVLAGDGEPYTVVRKANGLFDGDVVTPRQAPWNPENRLSAQWWRTRLGFNHEDLRRGGDAVFAGSGDLADIIFAAREGRSAREVLDDITDQADKLFKSDGRSKKVHLRVAAGAYKQAVTDRDSLLTRADGVVEQRRVVQELQDKHRRLRDEVTATALEVKVAEENLRVIGNVLAFSQATRELELIDGEGDRLTPSELVDYDRAGDERRRAQQRATKLDDDIASITAAVEALSIDDGLLDDRETFTRLNSEVKVRIEGLRRAGEEFAPAVADAATKLRGLLRSIGIDEVDDIDTAVAEARVREDHAATLDALADEIDALEDKRREARDRHDTAVAALLSKGVTVDVAASEPPDEDALAKRRAELIGARDAERTARTLHAEAAETVRNMQSDTAAAHAGAALTHDAVVDARRSRDDQWHTIRRSWVTGELPGADERVDMAAELDARVVSADRCSDDEAMERSRIAALDARAEMQVEGLEAARQKELEAASTLAVAAEDTGRATDEWAQLWAGLGITAVPDVDSSGTVAELLTTAHVAHARVRSLTDQLGDLDSSWCAAAELAGLPVTTATAAWHRRSQVLEDIVAVDEQRAKSLQGEQQARGAWETFLAEAVELLRRHRVLDDDQQLTPTLIEQGFTRLGRELESATTAQGKRSTYLEQLEGLQTERAEVLQAQQAASAELQRLVDTHGLATEQDLGVLVDRALRAAEPLERQDDSAKAIKNGLDSGSDFHHVVDRLTGRDEVTIGQELADARLRAEEAGRAADDMLSRCTSARDELKNLEAAAGAAAAEAEVADRQAEVADLAERWAILALQRKLLETILDGLGAGDTRPLLDHAGRLLERLTDGRWVALRAEDDGAVRTLRVIRSDNTPCDTAALSEGTADQVFFALRLAAVAELHRERTDAGEEALPLVLDDVLMAFDEERVRGALQILTTLAPGLQIIVFTHHQHVAEAAADVGGITVSELPAPASISDSLDGELIRARAQHGGVELSPA</sequence>
<organism evidence="3 4">
    <name type="scientific">[Mycobacterium] kokjensenii</name>
    <dbReference type="NCBI Taxonomy" id="3064287"/>
    <lineage>
        <taxon>Bacteria</taxon>
        <taxon>Bacillati</taxon>
        <taxon>Actinomycetota</taxon>
        <taxon>Actinomycetes</taxon>
        <taxon>Mycobacteriales</taxon>
        <taxon>Mycobacteriaceae</taxon>
        <taxon>Mycolicibacter</taxon>
    </lineage>
</organism>
<gene>
    <name evidence="3" type="ORF">MU0083_001138</name>
</gene>